<dbReference type="Gene3D" id="2.20.25.240">
    <property type="match status" value="1"/>
</dbReference>
<name>A0AAD5PZN4_9CRUS</name>
<dbReference type="EMBL" id="WJBH02000001">
    <property type="protein sequence ID" value="KAI9566056.1"/>
    <property type="molecule type" value="Genomic_DNA"/>
</dbReference>
<keyword evidence="8" id="KW-1185">Reference proteome</keyword>
<feature type="domain" description="Protein kinase" evidence="6">
    <location>
        <begin position="50"/>
        <end position="322"/>
    </location>
</feature>
<dbReference type="Proteomes" id="UP000820818">
    <property type="component" value="Linkage Group LG1"/>
</dbReference>
<reference evidence="7 8" key="1">
    <citation type="submission" date="2022-05" db="EMBL/GenBank/DDBJ databases">
        <title>A multi-omics perspective on studying reproductive biology in Daphnia sinensis.</title>
        <authorList>
            <person name="Jia J."/>
        </authorList>
    </citation>
    <scope>NUCLEOTIDE SEQUENCE [LARGE SCALE GENOMIC DNA]</scope>
    <source>
        <strain evidence="7 8">WSL</strain>
    </source>
</reference>
<dbReference type="FunFam" id="1.10.510.10:FF:001152">
    <property type="entry name" value="Uncharacterized protein"/>
    <property type="match status" value="1"/>
</dbReference>
<dbReference type="PROSITE" id="PS50011">
    <property type="entry name" value="PROTEIN_KINASE_DOM"/>
    <property type="match status" value="1"/>
</dbReference>
<dbReference type="GO" id="GO:0005524">
    <property type="term" value="F:ATP binding"/>
    <property type="evidence" value="ECO:0007669"/>
    <property type="project" value="UniProtKB-UniRule"/>
</dbReference>
<dbReference type="InterPro" id="IPR003508">
    <property type="entry name" value="CIDE-N_dom"/>
</dbReference>
<dbReference type="GO" id="GO:0004674">
    <property type="term" value="F:protein serine/threonine kinase activity"/>
    <property type="evidence" value="ECO:0007669"/>
    <property type="project" value="InterPro"/>
</dbReference>
<feature type="repeat" description="ANK" evidence="4">
    <location>
        <begin position="402"/>
        <end position="438"/>
    </location>
</feature>
<dbReference type="Pfam" id="PF00069">
    <property type="entry name" value="Pkinase"/>
    <property type="match status" value="1"/>
</dbReference>
<evidence type="ECO:0000256" key="1">
    <source>
        <dbReference type="ARBA" id="ARBA00022703"/>
    </source>
</evidence>
<dbReference type="PROSITE" id="PS00107">
    <property type="entry name" value="PROTEIN_KINASE_ATP"/>
    <property type="match status" value="1"/>
</dbReference>
<evidence type="ECO:0000313" key="7">
    <source>
        <dbReference type="EMBL" id="KAI9566056.1"/>
    </source>
</evidence>
<feature type="repeat" description="ANK" evidence="4">
    <location>
        <begin position="328"/>
        <end position="364"/>
    </location>
</feature>
<keyword evidence="2 5" id="KW-0547">Nucleotide-binding</keyword>
<dbReference type="SUPFAM" id="SSF56112">
    <property type="entry name" value="Protein kinase-like (PK-like)"/>
    <property type="match status" value="1"/>
</dbReference>
<dbReference type="GO" id="GO:0004521">
    <property type="term" value="F:RNA endonuclease activity"/>
    <property type="evidence" value="ECO:0007669"/>
    <property type="project" value="InterPro"/>
</dbReference>
<evidence type="ECO:0000256" key="2">
    <source>
        <dbReference type="ARBA" id="ARBA00022741"/>
    </source>
</evidence>
<dbReference type="InterPro" id="IPR045133">
    <property type="entry name" value="IRE1/2-like"/>
</dbReference>
<feature type="binding site" evidence="5">
    <location>
        <position position="77"/>
    </location>
    <ligand>
        <name>ATP</name>
        <dbReference type="ChEBI" id="CHEBI:30616"/>
    </ligand>
</feature>
<dbReference type="Pfam" id="PF12796">
    <property type="entry name" value="Ank_2"/>
    <property type="match status" value="1"/>
</dbReference>
<dbReference type="InterPro" id="IPR008271">
    <property type="entry name" value="Ser/Thr_kinase_AS"/>
</dbReference>
<keyword evidence="3 5" id="KW-0067">ATP-binding</keyword>
<evidence type="ECO:0000313" key="8">
    <source>
        <dbReference type="Proteomes" id="UP000820818"/>
    </source>
</evidence>
<dbReference type="GO" id="GO:0036498">
    <property type="term" value="P:IRE1-mediated unfolded protein response"/>
    <property type="evidence" value="ECO:0007669"/>
    <property type="project" value="TreeGrafter"/>
</dbReference>
<dbReference type="Gene3D" id="3.30.200.20">
    <property type="entry name" value="Phosphorylase Kinase, domain 1"/>
    <property type="match status" value="1"/>
</dbReference>
<organism evidence="7 8">
    <name type="scientific">Daphnia sinensis</name>
    <dbReference type="NCBI Taxonomy" id="1820382"/>
    <lineage>
        <taxon>Eukaryota</taxon>
        <taxon>Metazoa</taxon>
        <taxon>Ecdysozoa</taxon>
        <taxon>Arthropoda</taxon>
        <taxon>Crustacea</taxon>
        <taxon>Branchiopoda</taxon>
        <taxon>Diplostraca</taxon>
        <taxon>Cladocera</taxon>
        <taxon>Anomopoda</taxon>
        <taxon>Daphniidae</taxon>
        <taxon>Daphnia</taxon>
        <taxon>Daphnia similis group</taxon>
    </lineage>
</organism>
<dbReference type="GO" id="GO:0051082">
    <property type="term" value="F:unfolded protein binding"/>
    <property type="evidence" value="ECO:0007669"/>
    <property type="project" value="TreeGrafter"/>
</dbReference>
<dbReference type="AlphaFoldDB" id="A0AAD5PZN4"/>
<dbReference type="PANTHER" id="PTHR13954">
    <property type="entry name" value="IRE1-RELATED"/>
    <property type="match status" value="1"/>
</dbReference>
<gene>
    <name evidence="7" type="ORF">GHT06_009856</name>
</gene>
<sequence length="701" mass="79582">MSKAKRRAELIFNALQTDKLTDKFKAISVSRAIELKMSSANPVNVDGIQFNRKNFLGSGGFGKVYRGKYKDQNIAVKRIEKRTDGKPLVDRELNILQQLDHPNIVKLLHFGSDDDFDYFALELCDTSLDQVFLNQDDPRKHKDPTLPNNFEVFSQLASGLKYIHSRNLIHRDIKPENILISVKPTDQGKNITFKWADFGLSREVNERGTFKMSGIRGTKLWFAPEVLALINGKNLHLEQTKGSIKSDIYAEGLVFGYILLKGSHIYGENDLEIVNNIAKNKSVNMNQIHESHWARKLIEKMLSNTPDTRITSEEVVTQLQSIKIQDNDGRNALHLLCSNSSSPHLIEAIQELIKLGIDFNAKDNDGWNALHLLCYFSSSPHLIEAIQELIKLGIDKDAKTEKGWNALHASCSNSSSPLLIEAIQELIKLGIDLNAKDNDGWNALHLLCSDSSTRTIFNLGPENIQILLERDGTEILEDEFLLFLENFTDLVVVQDKSQQTTNCQRLDGCNESVTREQEYEDNTEEIQTTMTEEAMVHYIVEDDKIIHVNDSREREHNFEIVSGGTDKGRDLLLDDMGYRYGIKAKSTSSVTWHCTARPGKASASAIGCRATVRQKNNVFSFGKKPHSCKRSPELNNAIKIRREIKERIDRGEAAVAEDAVKIVKEVMAKYRERNVEVPQESYLVRIGYRRLKKFREGRRPS</sequence>
<proteinExistence type="predicted"/>
<accession>A0AAD5PZN4</accession>
<evidence type="ECO:0000256" key="3">
    <source>
        <dbReference type="ARBA" id="ARBA00022840"/>
    </source>
</evidence>
<dbReference type="GO" id="GO:1990604">
    <property type="term" value="C:IRE1-TRAF2-ASK1 complex"/>
    <property type="evidence" value="ECO:0007669"/>
    <property type="project" value="TreeGrafter"/>
</dbReference>
<dbReference type="InterPro" id="IPR011009">
    <property type="entry name" value="Kinase-like_dom_sf"/>
</dbReference>
<comment type="caution">
    <text evidence="7">The sequence shown here is derived from an EMBL/GenBank/DDBJ whole genome shotgun (WGS) entry which is preliminary data.</text>
</comment>
<dbReference type="InterPro" id="IPR002110">
    <property type="entry name" value="Ankyrin_rpt"/>
</dbReference>
<evidence type="ECO:0000256" key="5">
    <source>
        <dbReference type="PROSITE-ProRule" id="PRU10141"/>
    </source>
</evidence>
<protein>
    <recommendedName>
        <fullName evidence="6">Protein kinase domain-containing protein</fullName>
    </recommendedName>
</protein>
<dbReference type="PROSITE" id="PS50088">
    <property type="entry name" value="ANK_REPEAT"/>
    <property type="match status" value="2"/>
</dbReference>
<dbReference type="InterPro" id="IPR017441">
    <property type="entry name" value="Protein_kinase_ATP_BS"/>
</dbReference>
<keyword evidence="4" id="KW-0040">ANK repeat</keyword>
<dbReference type="Gene3D" id="1.10.510.10">
    <property type="entry name" value="Transferase(Phosphotransferase) domain 1"/>
    <property type="match status" value="1"/>
</dbReference>
<evidence type="ECO:0000259" key="6">
    <source>
        <dbReference type="PROSITE" id="PS50011"/>
    </source>
</evidence>
<dbReference type="InterPro" id="IPR036770">
    <property type="entry name" value="Ankyrin_rpt-contain_sf"/>
</dbReference>
<dbReference type="InterPro" id="IPR000719">
    <property type="entry name" value="Prot_kinase_dom"/>
</dbReference>
<evidence type="ECO:0000256" key="4">
    <source>
        <dbReference type="PROSITE-ProRule" id="PRU00023"/>
    </source>
</evidence>
<dbReference type="SUPFAM" id="SSF54277">
    <property type="entry name" value="CAD &amp; PB1 domains"/>
    <property type="match status" value="1"/>
</dbReference>
<dbReference type="Gene3D" id="3.10.20.10">
    <property type="match status" value="1"/>
</dbReference>
<dbReference type="SMART" id="SM00248">
    <property type="entry name" value="ANK"/>
    <property type="match status" value="4"/>
</dbReference>
<dbReference type="GO" id="GO:0070059">
    <property type="term" value="P:intrinsic apoptotic signaling pathway in response to endoplasmic reticulum stress"/>
    <property type="evidence" value="ECO:0007669"/>
    <property type="project" value="TreeGrafter"/>
</dbReference>
<dbReference type="SUPFAM" id="SSF48403">
    <property type="entry name" value="Ankyrin repeat"/>
    <property type="match status" value="1"/>
</dbReference>
<dbReference type="Pfam" id="PF02017">
    <property type="entry name" value="CIDE-N"/>
    <property type="match status" value="1"/>
</dbReference>
<dbReference type="PANTHER" id="PTHR13954:SF6">
    <property type="entry name" value="NON-SPECIFIC SERINE_THREONINE PROTEIN KINASE"/>
    <property type="match status" value="1"/>
</dbReference>
<dbReference type="SMART" id="SM00220">
    <property type="entry name" value="S_TKc"/>
    <property type="match status" value="1"/>
</dbReference>
<keyword evidence="1" id="KW-0053">Apoptosis</keyword>
<dbReference type="PROSITE" id="PS00108">
    <property type="entry name" value="PROTEIN_KINASE_ST"/>
    <property type="match status" value="1"/>
</dbReference>
<dbReference type="Gene3D" id="1.25.40.20">
    <property type="entry name" value="Ankyrin repeat-containing domain"/>
    <property type="match status" value="1"/>
</dbReference>